<dbReference type="Proteomes" id="UP000193144">
    <property type="component" value="Unassembled WGS sequence"/>
</dbReference>
<dbReference type="OrthoDB" id="18529at2759"/>
<evidence type="ECO:0000259" key="2">
    <source>
        <dbReference type="Pfam" id="PF18126"/>
    </source>
</evidence>
<feature type="region of interest" description="Disordered" evidence="1">
    <location>
        <begin position="49"/>
        <end position="97"/>
    </location>
</feature>
<comment type="caution">
    <text evidence="3">The sequence shown here is derived from an EMBL/GenBank/DDBJ whole genome shotgun (WGS) entry which is preliminary data.</text>
</comment>
<dbReference type="AlphaFoldDB" id="A0A1Y1ZPC5"/>
<evidence type="ECO:0000313" key="4">
    <source>
        <dbReference type="Proteomes" id="UP000193144"/>
    </source>
</evidence>
<dbReference type="PANTHER" id="PTHR28041">
    <property type="entry name" value="54S RIBOSOMAL PROTEIN L25, MITOCHONDRIAL"/>
    <property type="match status" value="1"/>
</dbReference>
<name>A0A1Y1ZPC5_9PLEO</name>
<feature type="compositionally biased region" description="Low complexity" evidence="1">
    <location>
        <begin position="49"/>
        <end position="90"/>
    </location>
</feature>
<feature type="domain" description="Large ribosomal subunit protein mL59" evidence="2">
    <location>
        <begin position="34"/>
        <end position="200"/>
    </location>
</feature>
<reference evidence="3 4" key="1">
    <citation type="submission" date="2016-07" db="EMBL/GenBank/DDBJ databases">
        <title>Pervasive Adenine N6-methylation of Active Genes in Fungi.</title>
        <authorList>
            <consortium name="DOE Joint Genome Institute"/>
            <person name="Mondo S.J."/>
            <person name="Dannebaum R.O."/>
            <person name="Kuo R.C."/>
            <person name="Labutti K."/>
            <person name="Haridas S."/>
            <person name="Kuo A."/>
            <person name="Salamov A."/>
            <person name="Ahrendt S.R."/>
            <person name="Lipzen A."/>
            <person name="Sullivan W."/>
            <person name="Andreopoulos W.B."/>
            <person name="Clum A."/>
            <person name="Lindquist E."/>
            <person name="Daum C."/>
            <person name="Ramamoorthy G.K."/>
            <person name="Gryganskyi A."/>
            <person name="Culley D."/>
            <person name="Magnuson J.K."/>
            <person name="James T.Y."/>
            <person name="O'Malley M.A."/>
            <person name="Stajich J.E."/>
            <person name="Spatafora J.W."/>
            <person name="Visel A."/>
            <person name="Grigoriev I.V."/>
        </authorList>
    </citation>
    <scope>NUCLEOTIDE SEQUENCE [LARGE SCALE GENOMIC DNA]</scope>
    <source>
        <strain evidence="3 4">CBS 115471</strain>
    </source>
</reference>
<proteinExistence type="predicted"/>
<evidence type="ECO:0000256" key="1">
    <source>
        <dbReference type="SAM" id="MobiDB-lite"/>
    </source>
</evidence>
<dbReference type="Pfam" id="PF18126">
    <property type="entry name" value="Mitoc_mL59"/>
    <property type="match status" value="1"/>
</dbReference>
<evidence type="ECO:0000313" key="3">
    <source>
        <dbReference type="EMBL" id="ORY12078.1"/>
    </source>
</evidence>
<accession>A0A1Y1ZPC5</accession>
<organism evidence="3 4">
    <name type="scientific">Clohesyomyces aquaticus</name>
    <dbReference type="NCBI Taxonomy" id="1231657"/>
    <lineage>
        <taxon>Eukaryota</taxon>
        <taxon>Fungi</taxon>
        <taxon>Dikarya</taxon>
        <taxon>Ascomycota</taxon>
        <taxon>Pezizomycotina</taxon>
        <taxon>Dothideomycetes</taxon>
        <taxon>Pleosporomycetidae</taxon>
        <taxon>Pleosporales</taxon>
        <taxon>Lindgomycetaceae</taxon>
        <taxon>Clohesyomyces</taxon>
    </lineage>
</organism>
<dbReference type="InterPro" id="IPR037507">
    <property type="entry name" value="Ribosomal_mL59"/>
</dbReference>
<keyword evidence="4" id="KW-1185">Reference proteome</keyword>
<protein>
    <recommendedName>
        <fullName evidence="2">Large ribosomal subunit protein mL59 domain-containing protein</fullName>
    </recommendedName>
</protein>
<dbReference type="InterPro" id="IPR040922">
    <property type="entry name" value="Ribosomal_mL59_dom"/>
</dbReference>
<dbReference type="GO" id="GO:0005762">
    <property type="term" value="C:mitochondrial large ribosomal subunit"/>
    <property type="evidence" value="ECO:0007669"/>
    <property type="project" value="InterPro"/>
</dbReference>
<sequence length="212" mass="23611">MATKRIAEKLVSVPIPVRSVQDPAQVGRALPALLKNFLQKYPPPALFPPTTSLSTTSTIPNAPPTASVASATSSANPNVPATETPTPTTTAEHELPYPNPFLPRKNYVTGKWWGPKYGLMKQAKLVKQAQQFGLVDLLPYTIKKPGEKEKRRIERGLQVKGTGVGQKVKGKMWERTLKGRLEARKQAMLNMPQMIEEWKQKGHGRGWKKWPK</sequence>
<dbReference type="PANTHER" id="PTHR28041:SF1">
    <property type="entry name" value="LARGE RIBOSOMAL SUBUNIT PROTEIN ML59"/>
    <property type="match status" value="1"/>
</dbReference>
<dbReference type="STRING" id="1231657.A0A1Y1ZPC5"/>
<gene>
    <name evidence="3" type="ORF">BCR34DRAFT_483212</name>
</gene>
<dbReference type="GO" id="GO:0003735">
    <property type="term" value="F:structural constituent of ribosome"/>
    <property type="evidence" value="ECO:0007669"/>
    <property type="project" value="InterPro"/>
</dbReference>
<dbReference type="EMBL" id="MCFA01000054">
    <property type="protein sequence ID" value="ORY12078.1"/>
    <property type="molecule type" value="Genomic_DNA"/>
</dbReference>